<evidence type="ECO:0000256" key="4">
    <source>
        <dbReference type="ARBA" id="ARBA00022737"/>
    </source>
</evidence>
<evidence type="ECO:0000313" key="8">
    <source>
        <dbReference type="EMBL" id="KAF0730353.1"/>
    </source>
</evidence>
<dbReference type="Proteomes" id="UP000481153">
    <property type="component" value="Unassembled WGS sequence"/>
</dbReference>
<evidence type="ECO:0000256" key="1">
    <source>
        <dbReference type="ARBA" id="ARBA00004922"/>
    </source>
</evidence>
<protein>
    <recommendedName>
        <fullName evidence="7">O-GlcNAc transferase C-terminal domain-containing protein</fullName>
    </recommendedName>
</protein>
<reference evidence="8 9" key="1">
    <citation type="submission" date="2019-07" db="EMBL/GenBank/DDBJ databases">
        <title>Genomics analysis of Aphanomyces spp. identifies a new class of oomycete effector associated with host adaptation.</title>
        <authorList>
            <person name="Gaulin E."/>
        </authorList>
    </citation>
    <scope>NUCLEOTIDE SEQUENCE [LARGE SCALE GENOMIC DNA]</scope>
    <source>
        <strain evidence="8 9">ATCC 201684</strain>
    </source>
</reference>
<comment type="caution">
    <text evidence="8">The sequence shown here is derived from an EMBL/GenBank/DDBJ whole genome shotgun (WGS) entry which is preliminary data.</text>
</comment>
<dbReference type="Gene3D" id="3.50.30.30">
    <property type="match status" value="1"/>
</dbReference>
<accession>A0A6G0WSC2</accession>
<comment type="pathway">
    <text evidence="1">Protein modification; protein glycosylation.</text>
</comment>
<dbReference type="SUPFAM" id="SSF53756">
    <property type="entry name" value="UDP-Glycosyltransferase/glycogen phosphorylase"/>
    <property type="match status" value="1"/>
</dbReference>
<feature type="signal peptide" evidence="6">
    <location>
        <begin position="1"/>
        <end position="20"/>
    </location>
</feature>
<feature type="chain" id="PRO_5026293292" description="O-GlcNAc transferase C-terminal domain-containing protein" evidence="6">
    <location>
        <begin position="21"/>
        <end position="908"/>
    </location>
</feature>
<dbReference type="VEuPathDB" id="FungiDB:AeMF1_012521"/>
<dbReference type="Gene3D" id="3.40.50.2000">
    <property type="entry name" value="Glycogen Phosphorylase B"/>
    <property type="match status" value="1"/>
</dbReference>
<dbReference type="InterPro" id="IPR051939">
    <property type="entry name" value="Glycosyltr_41/O-GlcNAc_trsf"/>
</dbReference>
<keyword evidence="2" id="KW-0328">Glycosyltransferase</keyword>
<feature type="domain" description="O-GlcNAc transferase C-terminal" evidence="7">
    <location>
        <begin position="522"/>
        <end position="661"/>
    </location>
</feature>
<evidence type="ECO:0000256" key="2">
    <source>
        <dbReference type="ARBA" id="ARBA00022676"/>
    </source>
</evidence>
<keyword evidence="5" id="KW-0802">TPR repeat</keyword>
<keyword evidence="3" id="KW-0808">Transferase</keyword>
<feature type="domain" description="O-GlcNAc transferase C-terminal" evidence="7">
    <location>
        <begin position="709"/>
        <end position="880"/>
    </location>
</feature>
<keyword evidence="9" id="KW-1185">Reference proteome</keyword>
<sequence length="908" mass="102182">MRRLVALLQVLWTFGASSNSQEKGIIRGGGCELNFLEINLTISCQPAIFGGFVTESAKFSRKTSVVVAEPSNACSALNTACDHQKQDIPTIFVVQRGECSFTDKLLHVEESCGAFIVLINNDNSLFTMQTVEWIDSSVVALSIRKDDGVRLLNSVSSTTLMTFWMSHTQSVLSQCLERIEILLGINAPRAAVDTFLQCAPHFSFPTSHFEAIPAPNEEFAQFYSRSSTLFHELIPHYRDILQRMLFASTYWAVQYSTKPALDLLIQLGEQSILAGHFQAARLYFLQSNSSGSSSTKAFCGAALASFLNGNYVEAKDLYAKCNSYDGLQLYGVYKVAIDNIEKLFKNPVNSSNMECLQEATDRSLRVKSNTCCIAVAAESGVALHYTNSYVRFLYQTFTQMGVFLDELGAYEASISHFKHGLAMCGKATSLHVRIGLAIPTVFQSSEDMRHELAQYTSRIDQIDMHELEVQLQQFVRPEVASHLQWTITPPTMFVGYQGTDPLQIQIKLAAMYHTIYPSLKTSFPLSRRHQERKIKIGFISSWFRSHSVGKLIKGVLQTLERSKFIIVVIAAQYFFRADHTMDLVTKEIYDAADNFLRLPKSQQRAMEVVIAEDLDVLVYPEIGMDSWMYFFAHHRLAPVQCVFWGHPITTGLSTIDYFIASEYFFSDFFEGGHGDDSYGGMSYIEQMVLFSDLSTFFVKPQIPPIAPLRSNFHLPMTGRIYICPQTLMKMHMDFDNVLRDILTQDTNGYIVALYSVHQALWKERLLQRFDATLGLSLSRRIIFLQTMPYDQFMQLLSVADVMLDPFPFGGGVTTLDAFALGLPVITLPSRQTVVQLAAGFYRYINFTSCIAKNLDDYVATAVAVAKNSTFREGIRRAILNAHDIIYSSDASNDWNTFLANVSPIDDME</sequence>
<dbReference type="Gene3D" id="3.40.50.11380">
    <property type="match status" value="1"/>
</dbReference>
<keyword evidence="6" id="KW-0732">Signal</keyword>
<dbReference type="InterPro" id="IPR029489">
    <property type="entry name" value="OGT/SEC/SPY_C"/>
</dbReference>
<name>A0A6G0WSC2_9STRA</name>
<keyword evidence="4" id="KW-0677">Repeat</keyword>
<proteinExistence type="predicted"/>
<evidence type="ECO:0000313" key="9">
    <source>
        <dbReference type="Proteomes" id="UP000481153"/>
    </source>
</evidence>
<dbReference type="Pfam" id="PF13844">
    <property type="entry name" value="Glyco_transf_41"/>
    <property type="match status" value="2"/>
</dbReference>
<dbReference type="GO" id="GO:0016757">
    <property type="term" value="F:glycosyltransferase activity"/>
    <property type="evidence" value="ECO:0007669"/>
    <property type="project" value="UniProtKB-KW"/>
</dbReference>
<evidence type="ECO:0000256" key="3">
    <source>
        <dbReference type="ARBA" id="ARBA00022679"/>
    </source>
</evidence>
<gene>
    <name evidence="8" type="ORF">Ae201684_012348</name>
</gene>
<evidence type="ECO:0000256" key="6">
    <source>
        <dbReference type="SAM" id="SignalP"/>
    </source>
</evidence>
<evidence type="ECO:0000259" key="7">
    <source>
        <dbReference type="Pfam" id="PF13844"/>
    </source>
</evidence>
<dbReference type="AlphaFoldDB" id="A0A6G0WSC2"/>
<evidence type="ECO:0000256" key="5">
    <source>
        <dbReference type="ARBA" id="ARBA00022803"/>
    </source>
</evidence>
<dbReference type="PANTHER" id="PTHR44835">
    <property type="entry name" value="UDP-N-ACETYLGLUCOSAMINE--PEPTIDE N-ACETYLGLUCOSAMINYLTRANSFERASE SPINDLY-RELATED"/>
    <property type="match status" value="1"/>
</dbReference>
<dbReference type="PANTHER" id="PTHR44835:SF1">
    <property type="entry name" value="PROTEIN O-GLCNAC TRANSFERASE"/>
    <property type="match status" value="1"/>
</dbReference>
<dbReference type="EMBL" id="VJMJ01000155">
    <property type="protein sequence ID" value="KAF0730353.1"/>
    <property type="molecule type" value="Genomic_DNA"/>
</dbReference>
<organism evidence="8 9">
    <name type="scientific">Aphanomyces euteiches</name>
    <dbReference type="NCBI Taxonomy" id="100861"/>
    <lineage>
        <taxon>Eukaryota</taxon>
        <taxon>Sar</taxon>
        <taxon>Stramenopiles</taxon>
        <taxon>Oomycota</taxon>
        <taxon>Saprolegniomycetes</taxon>
        <taxon>Saprolegniales</taxon>
        <taxon>Verrucalvaceae</taxon>
        <taxon>Aphanomyces</taxon>
    </lineage>
</organism>